<sequence>MSKKPSGAEYRKRRIERDREEQKQAGSFLKYLKQEQELFSSHTNEINNIETDDFRTVTEIEQPEHNEDLYITIISSQESQIPVINETSESYHDNYQDCQVAIQNNELKTFSLIDISSWPIPLEAVLVTELVS</sequence>
<reference evidence="2 3" key="1">
    <citation type="journal article" date="2014" name="Curr. Biol.">
        <title>The genome of the clonal raider ant Cerapachys biroi.</title>
        <authorList>
            <person name="Oxley P.R."/>
            <person name="Ji L."/>
            <person name="Fetter-Pruneda I."/>
            <person name="McKenzie S.K."/>
            <person name="Li C."/>
            <person name="Hu H."/>
            <person name="Zhang G."/>
            <person name="Kronauer D.J."/>
        </authorList>
    </citation>
    <scope>NUCLEOTIDE SEQUENCE [LARGE SCALE GENOMIC DNA]</scope>
</reference>
<gene>
    <name evidence="2" type="ORF">X777_12467</name>
</gene>
<name>A0A026VZN0_OOCBI</name>
<evidence type="ECO:0000313" key="2">
    <source>
        <dbReference type="EMBL" id="EZA49258.1"/>
    </source>
</evidence>
<dbReference type="AlphaFoldDB" id="A0A026VZN0"/>
<evidence type="ECO:0000313" key="3">
    <source>
        <dbReference type="Proteomes" id="UP000053097"/>
    </source>
</evidence>
<dbReference type="EMBL" id="KK107529">
    <property type="protein sequence ID" value="EZA49258.1"/>
    <property type="molecule type" value="Genomic_DNA"/>
</dbReference>
<feature type="region of interest" description="Disordered" evidence="1">
    <location>
        <begin position="1"/>
        <end position="22"/>
    </location>
</feature>
<evidence type="ECO:0000256" key="1">
    <source>
        <dbReference type="SAM" id="MobiDB-lite"/>
    </source>
</evidence>
<dbReference type="Proteomes" id="UP000053097">
    <property type="component" value="Unassembled WGS sequence"/>
</dbReference>
<protein>
    <submittedName>
        <fullName evidence="2">Uncharacterized protein</fullName>
    </submittedName>
</protein>
<organism evidence="2 3">
    <name type="scientific">Ooceraea biroi</name>
    <name type="common">Clonal raider ant</name>
    <name type="synonym">Cerapachys biroi</name>
    <dbReference type="NCBI Taxonomy" id="2015173"/>
    <lineage>
        <taxon>Eukaryota</taxon>
        <taxon>Metazoa</taxon>
        <taxon>Ecdysozoa</taxon>
        <taxon>Arthropoda</taxon>
        <taxon>Hexapoda</taxon>
        <taxon>Insecta</taxon>
        <taxon>Pterygota</taxon>
        <taxon>Neoptera</taxon>
        <taxon>Endopterygota</taxon>
        <taxon>Hymenoptera</taxon>
        <taxon>Apocrita</taxon>
        <taxon>Aculeata</taxon>
        <taxon>Formicoidea</taxon>
        <taxon>Formicidae</taxon>
        <taxon>Dorylinae</taxon>
        <taxon>Ooceraea</taxon>
    </lineage>
</organism>
<keyword evidence="3" id="KW-1185">Reference proteome</keyword>
<proteinExistence type="predicted"/>
<accession>A0A026VZN0</accession>